<evidence type="ECO:0000256" key="1">
    <source>
        <dbReference type="ARBA" id="ARBA00023266"/>
    </source>
</evidence>
<dbReference type="Pfam" id="PF26341">
    <property type="entry name" value="AAA_SelU"/>
    <property type="match status" value="1"/>
</dbReference>
<dbReference type="PANTHER" id="PTHR30401:SF0">
    <property type="entry name" value="TRNA 2-SELENOURIDINE SYNTHASE"/>
    <property type="match status" value="1"/>
</dbReference>
<dbReference type="InterPro" id="IPR017582">
    <property type="entry name" value="SelU"/>
</dbReference>
<proteinExistence type="predicted"/>
<evidence type="ECO:0000313" key="4">
    <source>
        <dbReference type="Proteomes" id="UP000176944"/>
    </source>
</evidence>
<evidence type="ECO:0000313" key="3">
    <source>
        <dbReference type="EMBL" id="AOY83386.1"/>
    </source>
</evidence>
<dbReference type="Proteomes" id="UP000176944">
    <property type="component" value="Chromosome"/>
</dbReference>
<accession>A0A1D9G6Z0</accession>
<dbReference type="SUPFAM" id="SSF52821">
    <property type="entry name" value="Rhodanese/Cell cycle control phosphatase"/>
    <property type="match status" value="1"/>
</dbReference>
<feature type="domain" description="Rhodanese" evidence="2">
    <location>
        <begin position="19"/>
        <end position="135"/>
    </location>
</feature>
<dbReference type="Gene3D" id="3.40.250.10">
    <property type="entry name" value="Rhodanese-like domain"/>
    <property type="match status" value="1"/>
</dbReference>
<dbReference type="SUPFAM" id="SSF52540">
    <property type="entry name" value="P-loop containing nucleoside triphosphate hydrolases"/>
    <property type="match status" value="1"/>
</dbReference>
<evidence type="ECO:0000259" key="2">
    <source>
        <dbReference type="PROSITE" id="PS50206"/>
    </source>
</evidence>
<dbReference type="AlphaFoldDB" id="A0A1D9G6Z0"/>
<dbReference type="GO" id="GO:0043828">
    <property type="term" value="F:tRNA 2-selenouridine synthase activity"/>
    <property type="evidence" value="ECO:0007669"/>
    <property type="project" value="InterPro"/>
</dbReference>
<name>A0A1D9G6Z0_MOOP1</name>
<dbReference type="InterPro" id="IPR058840">
    <property type="entry name" value="AAA_SelU"/>
</dbReference>
<dbReference type="InterPro" id="IPR027417">
    <property type="entry name" value="P-loop_NTPase"/>
</dbReference>
<dbReference type="GO" id="GO:0002098">
    <property type="term" value="P:tRNA wobble uridine modification"/>
    <property type="evidence" value="ECO:0007669"/>
    <property type="project" value="InterPro"/>
</dbReference>
<dbReference type="NCBIfam" id="NF008752">
    <property type="entry name" value="PRK11784.1-4"/>
    <property type="match status" value="1"/>
</dbReference>
<dbReference type="EMBL" id="CP017708">
    <property type="protein sequence ID" value="AOY83386.1"/>
    <property type="molecule type" value="Genomic_DNA"/>
</dbReference>
<reference evidence="4" key="1">
    <citation type="submission" date="2016-10" db="EMBL/GenBank/DDBJ databases">
        <title>Comparative genomics uncovers the prolific and rare metabolic potential of the cyanobacterial genus Moorea.</title>
        <authorList>
            <person name="Leao T."/>
            <person name="Castelao G."/>
            <person name="Korobeynikov A."/>
            <person name="Monroe E.A."/>
            <person name="Podell S."/>
            <person name="Glukhov E."/>
            <person name="Allen E."/>
            <person name="Gerwick W.H."/>
            <person name="Gerwick L."/>
        </authorList>
    </citation>
    <scope>NUCLEOTIDE SEQUENCE [LARGE SCALE GENOMIC DNA]</scope>
    <source>
        <strain evidence="4">JHB</strain>
    </source>
</reference>
<sequence length="356" mass="40668">MQRSHNYTQQPKEEDYSEIIDVRSPSEFAEDHMPGAINLPVLDDQQRAKVGTIYKQVSSFEARKIGASLVAGNISRHLESHFAAKDKNYHPLVYCWRGGQRSQSLAAVLVQIGWQVTVLDGGYKTYRAYVREELEQLPQQFTYRVLCGLTGSGKTLILRQLAQQGVQVLDLEELANHRGSLLGQEWEGEPLSQPSQKWFESLLLEKLQHFDVDKPVWVEAESNKIGQIYLPHSVWQNMKDASCVEVELPLACRIEWLLQEYPHLGTNPEFCKGKLECLRSRYGWKKINQWYEMIDRGQGDALVGDLLETHYDPAYRRSISKCYGNVEFTLPIVDLSEQSVQTFVNSLVSLTELCSG</sequence>
<dbReference type="NCBIfam" id="TIGR03167">
    <property type="entry name" value="tRNA_sel_U_synt"/>
    <property type="match status" value="1"/>
</dbReference>
<dbReference type="CDD" id="cd01520">
    <property type="entry name" value="RHOD_YbbB"/>
    <property type="match status" value="1"/>
</dbReference>
<protein>
    <submittedName>
        <fullName evidence="3">tRNA 2-selenouridine(34) synthase MnmH</fullName>
        <ecNumber evidence="3">2.5.1.-</ecNumber>
    </submittedName>
</protein>
<keyword evidence="3" id="KW-0808">Transferase</keyword>
<dbReference type="EC" id="2.5.1.-" evidence="3"/>
<dbReference type="PANTHER" id="PTHR30401">
    <property type="entry name" value="TRNA 2-SELENOURIDINE SYNTHASE"/>
    <property type="match status" value="1"/>
</dbReference>
<dbReference type="InterPro" id="IPR001763">
    <property type="entry name" value="Rhodanese-like_dom"/>
</dbReference>
<dbReference type="NCBIfam" id="NF008750">
    <property type="entry name" value="PRK11784.1-2"/>
    <property type="match status" value="1"/>
</dbReference>
<dbReference type="InterPro" id="IPR036873">
    <property type="entry name" value="Rhodanese-like_dom_sf"/>
</dbReference>
<dbReference type="PROSITE" id="PS50206">
    <property type="entry name" value="RHODANESE_3"/>
    <property type="match status" value="1"/>
</dbReference>
<keyword evidence="1" id="KW-0711">Selenium</keyword>
<dbReference type="SMART" id="SM00450">
    <property type="entry name" value="RHOD"/>
    <property type="match status" value="1"/>
</dbReference>
<organism evidence="3 4">
    <name type="scientific">Moorena producens (strain JHB)</name>
    <dbReference type="NCBI Taxonomy" id="1454205"/>
    <lineage>
        <taxon>Bacteria</taxon>
        <taxon>Bacillati</taxon>
        <taxon>Cyanobacteriota</taxon>
        <taxon>Cyanophyceae</taxon>
        <taxon>Coleofasciculales</taxon>
        <taxon>Coleofasciculaceae</taxon>
        <taxon>Moorena</taxon>
    </lineage>
</organism>
<dbReference type="Pfam" id="PF00581">
    <property type="entry name" value="Rhodanese"/>
    <property type="match status" value="1"/>
</dbReference>
<gene>
    <name evidence="3" type="primary">mnmH</name>
    <name evidence="3" type="ORF">BJP36_29185</name>
</gene>